<organism evidence="3 4">
    <name type="scientific">Kribbella alba</name>
    <dbReference type="NCBI Taxonomy" id="190197"/>
    <lineage>
        <taxon>Bacteria</taxon>
        <taxon>Bacillati</taxon>
        <taxon>Actinomycetota</taxon>
        <taxon>Actinomycetes</taxon>
        <taxon>Propionibacteriales</taxon>
        <taxon>Kribbellaceae</taxon>
        <taxon>Kribbella</taxon>
    </lineage>
</organism>
<name>A0ABN2F111_9ACTN</name>
<reference evidence="3 4" key="1">
    <citation type="journal article" date="2019" name="Int. J. Syst. Evol. Microbiol.">
        <title>The Global Catalogue of Microorganisms (GCM) 10K type strain sequencing project: providing services to taxonomists for standard genome sequencing and annotation.</title>
        <authorList>
            <consortium name="The Broad Institute Genomics Platform"/>
            <consortium name="The Broad Institute Genome Sequencing Center for Infectious Disease"/>
            <person name="Wu L."/>
            <person name="Ma J."/>
        </authorList>
    </citation>
    <scope>NUCLEOTIDE SEQUENCE [LARGE SCALE GENOMIC DNA]</scope>
    <source>
        <strain evidence="3 4">JCM 14306</strain>
    </source>
</reference>
<feature type="region of interest" description="Disordered" evidence="1">
    <location>
        <begin position="130"/>
        <end position="149"/>
    </location>
</feature>
<feature type="domain" description="SnoaL-like" evidence="2">
    <location>
        <begin position="20"/>
        <end position="128"/>
    </location>
</feature>
<dbReference type="Proteomes" id="UP001501319">
    <property type="component" value="Unassembled WGS sequence"/>
</dbReference>
<gene>
    <name evidence="3" type="ORF">GCM10009744_11750</name>
</gene>
<dbReference type="InterPro" id="IPR032710">
    <property type="entry name" value="NTF2-like_dom_sf"/>
</dbReference>
<dbReference type="SUPFAM" id="SSF54427">
    <property type="entry name" value="NTF2-like"/>
    <property type="match status" value="1"/>
</dbReference>
<dbReference type="Pfam" id="PF13474">
    <property type="entry name" value="SnoaL_3"/>
    <property type="match status" value="1"/>
</dbReference>
<evidence type="ECO:0000259" key="2">
    <source>
        <dbReference type="Pfam" id="PF13474"/>
    </source>
</evidence>
<sequence>MTELELFLDQMLPSQVAAERAIHDGDVAPRLALWSRNDPVSLFGAVVPCETGWPDLERTFGMVASWFSHCTSYEFELVAAGVSGDLAYTVGFEHTTASVEGVPRTYSLRVTHVYRREDGVWRIVHRHGDSPPEDFRSTTGAARDALPAN</sequence>
<evidence type="ECO:0000313" key="4">
    <source>
        <dbReference type="Proteomes" id="UP001501319"/>
    </source>
</evidence>
<dbReference type="RefSeq" id="WP_344109597.1">
    <property type="nucleotide sequence ID" value="NZ_BAAANE010000003.1"/>
</dbReference>
<proteinExistence type="predicted"/>
<accession>A0ABN2F111</accession>
<dbReference type="Gene3D" id="3.10.450.50">
    <property type="match status" value="1"/>
</dbReference>
<dbReference type="InterPro" id="IPR037401">
    <property type="entry name" value="SnoaL-like"/>
</dbReference>
<evidence type="ECO:0000256" key="1">
    <source>
        <dbReference type="SAM" id="MobiDB-lite"/>
    </source>
</evidence>
<protein>
    <recommendedName>
        <fullName evidence="2">SnoaL-like domain-containing protein</fullName>
    </recommendedName>
</protein>
<evidence type="ECO:0000313" key="3">
    <source>
        <dbReference type="EMBL" id="GAA1625564.1"/>
    </source>
</evidence>
<comment type="caution">
    <text evidence="3">The sequence shown here is derived from an EMBL/GenBank/DDBJ whole genome shotgun (WGS) entry which is preliminary data.</text>
</comment>
<keyword evidence="4" id="KW-1185">Reference proteome</keyword>
<dbReference type="EMBL" id="BAAANE010000003">
    <property type="protein sequence ID" value="GAA1625564.1"/>
    <property type="molecule type" value="Genomic_DNA"/>
</dbReference>